<dbReference type="NCBIfam" id="NF009554">
    <property type="entry name" value="PRK12999.1"/>
    <property type="match status" value="1"/>
</dbReference>
<dbReference type="FunFam" id="3.30.470.20:FF:000012">
    <property type="entry name" value="Pyruvate carboxylase"/>
    <property type="match status" value="1"/>
</dbReference>
<dbReference type="Pfam" id="PF02785">
    <property type="entry name" value="Biotin_carb_C"/>
    <property type="match status" value="1"/>
</dbReference>
<dbReference type="EC" id="6.4.1.1" evidence="2 9"/>
<keyword evidence="3 9" id="KW-0436">Ligase</keyword>
<evidence type="ECO:0000256" key="12">
    <source>
        <dbReference type="PIRSR" id="PIRSR001594-3"/>
    </source>
</evidence>
<evidence type="ECO:0000259" key="14">
    <source>
        <dbReference type="PROSITE" id="PS50968"/>
    </source>
</evidence>
<feature type="binding site" evidence="11">
    <location>
        <position position="116"/>
    </location>
    <ligand>
        <name>ATP</name>
        <dbReference type="ChEBI" id="CHEBI:30616"/>
    </ligand>
</feature>
<dbReference type="SUPFAM" id="SSF51569">
    <property type="entry name" value="Aldolase"/>
    <property type="match status" value="1"/>
</dbReference>
<dbReference type="Gene3D" id="3.20.20.70">
    <property type="entry name" value="Aldolase class I"/>
    <property type="match status" value="1"/>
</dbReference>
<dbReference type="SUPFAM" id="SSF51230">
    <property type="entry name" value="Single hybrid motif"/>
    <property type="match status" value="1"/>
</dbReference>
<feature type="domain" description="Lipoyl-binding" evidence="14">
    <location>
        <begin position="1071"/>
        <end position="1140"/>
    </location>
</feature>
<feature type="binding site" evidence="12">
    <location>
        <position position="537"/>
    </location>
    <ligand>
        <name>Mn(2+)</name>
        <dbReference type="ChEBI" id="CHEBI:29035"/>
    </ligand>
</feature>
<dbReference type="SUPFAM" id="SSF56059">
    <property type="entry name" value="Glutathione synthetase ATP-binding domain-like"/>
    <property type="match status" value="1"/>
</dbReference>
<feature type="binding site" evidence="11">
    <location>
        <position position="200"/>
    </location>
    <ligand>
        <name>ATP</name>
        <dbReference type="ChEBI" id="CHEBI:30616"/>
    </ligand>
</feature>
<dbReference type="FunFam" id="3.40.50.20:FF:000010">
    <property type="entry name" value="Propionyl-CoA carboxylase subunit alpha"/>
    <property type="match status" value="1"/>
</dbReference>
<dbReference type="InterPro" id="IPR011761">
    <property type="entry name" value="ATP-grasp"/>
</dbReference>
<evidence type="ECO:0000259" key="15">
    <source>
        <dbReference type="PROSITE" id="PS50975"/>
    </source>
</evidence>
<dbReference type="InterPro" id="IPR011764">
    <property type="entry name" value="Biotin_carboxylation_dom"/>
</dbReference>
<dbReference type="EMBL" id="PYGR01000014">
    <property type="protein sequence ID" value="PTO36083.1"/>
    <property type="molecule type" value="Genomic_DNA"/>
</dbReference>
<dbReference type="SUPFAM" id="SSF89000">
    <property type="entry name" value="post-HMGL domain-like"/>
    <property type="match status" value="1"/>
</dbReference>
<dbReference type="InterPro" id="IPR011053">
    <property type="entry name" value="Single_hybrid_motif"/>
</dbReference>
<dbReference type="Pfam" id="PF00289">
    <property type="entry name" value="Biotin_carb_N"/>
    <property type="match status" value="1"/>
</dbReference>
<proteinExistence type="predicted"/>
<dbReference type="Proteomes" id="UP000244022">
    <property type="component" value="Unassembled WGS sequence"/>
</dbReference>
<feature type="binding site" evidence="12">
    <location>
        <position position="737"/>
    </location>
    <ligand>
        <name>Mn(2+)</name>
        <dbReference type="ChEBI" id="CHEBI:29035"/>
    </ligand>
</feature>
<dbReference type="InterPro" id="IPR005481">
    <property type="entry name" value="BC-like_N"/>
</dbReference>
<dbReference type="GO" id="GO:0006094">
    <property type="term" value="P:gluconeogenesis"/>
    <property type="evidence" value="ECO:0007669"/>
    <property type="project" value="InterPro"/>
</dbReference>
<dbReference type="PROSITE" id="PS50968">
    <property type="entry name" value="BIOTINYL_LIPOYL"/>
    <property type="match status" value="1"/>
</dbReference>
<keyword evidence="18" id="KW-0670">Pyruvate</keyword>
<dbReference type="PIRSF" id="PIRSF001594">
    <property type="entry name" value="Pyruv_carbox"/>
    <property type="match status" value="1"/>
</dbReference>
<dbReference type="InterPro" id="IPR005479">
    <property type="entry name" value="CPAse_ATP-bd"/>
</dbReference>
<keyword evidence="7" id="KW-0464">Manganese</keyword>
<dbReference type="PANTHER" id="PTHR43778:SF2">
    <property type="entry name" value="PYRUVATE CARBOXYLASE, MITOCHONDRIAL"/>
    <property type="match status" value="1"/>
</dbReference>
<dbReference type="Pfam" id="PF02436">
    <property type="entry name" value="PYC_OADA"/>
    <property type="match status" value="1"/>
</dbReference>
<dbReference type="InterPro" id="IPR005482">
    <property type="entry name" value="Biotin_COase_C"/>
</dbReference>
<dbReference type="RefSeq" id="WP_108145719.1">
    <property type="nucleotide sequence ID" value="NZ_PYGR01000014.1"/>
</dbReference>
<feature type="binding site" evidence="11">
    <location>
        <position position="235"/>
    </location>
    <ligand>
        <name>ATP</name>
        <dbReference type="ChEBI" id="CHEBI:30616"/>
    </ligand>
</feature>
<evidence type="ECO:0000313" key="19">
    <source>
        <dbReference type="Proteomes" id="UP000244022"/>
    </source>
</evidence>
<dbReference type="PROSITE" id="PS00867">
    <property type="entry name" value="CPSASE_2"/>
    <property type="match status" value="1"/>
</dbReference>
<dbReference type="NCBIfam" id="TIGR01235">
    <property type="entry name" value="pyruv_carbox"/>
    <property type="match status" value="1"/>
</dbReference>
<feature type="modified residue" description="N6-carboxylysine" evidence="13">
    <location>
        <position position="706"/>
    </location>
</feature>
<dbReference type="SUPFAM" id="SSF52440">
    <property type="entry name" value="PreATP-grasp domain"/>
    <property type="match status" value="1"/>
</dbReference>
<feature type="active site" evidence="10">
    <location>
        <position position="291"/>
    </location>
</feature>
<dbReference type="InterPro" id="IPR011054">
    <property type="entry name" value="Rudment_hybrid_motif"/>
</dbReference>
<feature type="domain" description="Biotin carboxylation" evidence="16">
    <location>
        <begin position="1"/>
        <end position="451"/>
    </location>
</feature>
<feature type="binding site" description="via carbamate group" evidence="12">
    <location>
        <position position="706"/>
    </location>
    <ligand>
        <name>Mn(2+)</name>
        <dbReference type="ChEBI" id="CHEBI:29035"/>
    </ligand>
</feature>
<dbReference type="Pfam" id="PF02786">
    <property type="entry name" value="CPSase_L_D2"/>
    <property type="match status" value="1"/>
</dbReference>
<keyword evidence="4 12" id="KW-0479">Metal-binding</keyword>
<feature type="domain" description="Pyruvate carboxyltransferase" evidence="17">
    <location>
        <begin position="528"/>
        <end position="796"/>
    </location>
</feature>
<dbReference type="CDD" id="cd06850">
    <property type="entry name" value="biotinyl_domain"/>
    <property type="match status" value="1"/>
</dbReference>
<dbReference type="Pfam" id="PF00364">
    <property type="entry name" value="Biotin_lipoyl"/>
    <property type="match status" value="1"/>
</dbReference>
<evidence type="ECO:0000256" key="1">
    <source>
        <dbReference type="ARBA" id="ARBA00001953"/>
    </source>
</evidence>
<feature type="binding site" evidence="11">
    <location>
        <position position="870"/>
    </location>
    <ligand>
        <name>substrate</name>
    </ligand>
</feature>
<dbReference type="InterPro" id="IPR000891">
    <property type="entry name" value="PYR_CT"/>
</dbReference>
<reference evidence="18 19" key="1">
    <citation type="submission" date="2018-03" db="EMBL/GenBank/DDBJ databases">
        <title>Draft genome sequences of four Enterococcus mundtii strains isolated from beef slaughterhouses in Kenya.</title>
        <authorList>
            <person name="Wambui J."/>
            <person name="Stevens M."/>
            <person name="Njage P."/>
            <person name="Stephan R."/>
            <person name="Tasara T."/>
        </authorList>
    </citation>
    <scope>NUCLEOTIDE SEQUENCE [LARGE SCALE GENOMIC DNA]</scope>
    <source>
        <strain evidence="18 19">H18-EM</strain>
    </source>
</reference>
<dbReference type="AlphaFoldDB" id="A0A2T5DE84"/>
<dbReference type="InterPro" id="IPR003379">
    <property type="entry name" value="Carboxylase_cons_dom"/>
</dbReference>
<dbReference type="GO" id="GO:0046872">
    <property type="term" value="F:metal ion binding"/>
    <property type="evidence" value="ECO:0007669"/>
    <property type="project" value="UniProtKB-KW"/>
</dbReference>
<evidence type="ECO:0000256" key="5">
    <source>
        <dbReference type="ARBA" id="ARBA00022741"/>
    </source>
</evidence>
<evidence type="ECO:0000256" key="2">
    <source>
        <dbReference type="ARBA" id="ARBA00013057"/>
    </source>
</evidence>
<dbReference type="NCBIfam" id="NF006761">
    <property type="entry name" value="PRK09282.1"/>
    <property type="match status" value="1"/>
</dbReference>
<dbReference type="InterPro" id="IPR013785">
    <property type="entry name" value="Aldolase_TIM"/>
</dbReference>
<evidence type="ECO:0000256" key="6">
    <source>
        <dbReference type="ARBA" id="ARBA00022840"/>
    </source>
</evidence>
<keyword evidence="8 9" id="KW-0092">Biotin</keyword>
<dbReference type="FunFam" id="2.40.50.100:FF:000003">
    <property type="entry name" value="Acetyl-CoA carboxylase biotin carboxyl carrier protein"/>
    <property type="match status" value="1"/>
</dbReference>
<dbReference type="PROSITE" id="PS50979">
    <property type="entry name" value="BC"/>
    <property type="match status" value="1"/>
</dbReference>
<gene>
    <name evidence="18" type="ORF">C6N14_05210</name>
</gene>
<dbReference type="Gene3D" id="2.40.50.100">
    <property type="match status" value="1"/>
</dbReference>
<evidence type="ECO:0000256" key="8">
    <source>
        <dbReference type="ARBA" id="ARBA00023267"/>
    </source>
</evidence>
<feature type="binding site" evidence="11">
    <location>
        <position position="609"/>
    </location>
    <ligand>
        <name>substrate</name>
    </ligand>
</feature>
<dbReference type="Gene3D" id="3.30.470.20">
    <property type="entry name" value="ATP-grasp fold, B domain"/>
    <property type="match status" value="1"/>
</dbReference>
<dbReference type="GO" id="GO:0004736">
    <property type="term" value="F:pyruvate carboxylase activity"/>
    <property type="evidence" value="ECO:0007669"/>
    <property type="project" value="UniProtKB-EC"/>
</dbReference>
<dbReference type="InterPro" id="IPR005930">
    <property type="entry name" value="Pyruv_COase"/>
</dbReference>
<dbReference type="PANTHER" id="PTHR43778">
    <property type="entry name" value="PYRUVATE CARBOXYLASE"/>
    <property type="match status" value="1"/>
</dbReference>
<dbReference type="GO" id="GO:0005524">
    <property type="term" value="F:ATP binding"/>
    <property type="evidence" value="ECO:0007669"/>
    <property type="project" value="UniProtKB-UniRule"/>
</dbReference>
<evidence type="ECO:0000256" key="9">
    <source>
        <dbReference type="PIRNR" id="PIRNR001594"/>
    </source>
</evidence>
<evidence type="ECO:0000259" key="17">
    <source>
        <dbReference type="PROSITE" id="PS50991"/>
    </source>
</evidence>
<evidence type="ECO:0000259" key="16">
    <source>
        <dbReference type="PROSITE" id="PS50979"/>
    </source>
</evidence>
<dbReference type="Gene3D" id="3.10.600.10">
    <property type="entry name" value="pyruvate carboxylase f1077a mutant domain"/>
    <property type="match status" value="1"/>
</dbReference>
<organism evidence="18 19">
    <name type="scientific">Enterococcus mundtii</name>
    <dbReference type="NCBI Taxonomy" id="53346"/>
    <lineage>
        <taxon>Bacteria</taxon>
        <taxon>Bacillati</taxon>
        <taxon>Bacillota</taxon>
        <taxon>Bacilli</taxon>
        <taxon>Lactobacillales</taxon>
        <taxon>Enterococcaceae</taxon>
        <taxon>Enterococcus</taxon>
    </lineage>
</organism>
<evidence type="ECO:0000256" key="4">
    <source>
        <dbReference type="ARBA" id="ARBA00022723"/>
    </source>
</evidence>
<dbReference type="InterPro" id="IPR000089">
    <property type="entry name" value="Biotin_lipoyl"/>
</dbReference>
<dbReference type="InterPro" id="IPR016185">
    <property type="entry name" value="PreATP-grasp_dom_sf"/>
</dbReference>
<dbReference type="InterPro" id="IPR055268">
    <property type="entry name" value="PCB-like"/>
</dbReference>
<dbReference type="CDD" id="cd07937">
    <property type="entry name" value="DRE_TIM_PC_TC_5S"/>
    <property type="match status" value="1"/>
</dbReference>
<feature type="domain" description="ATP-grasp" evidence="15">
    <location>
        <begin position="120"/>
        <end position="316"/>
    </location>
</feature>
<dbReference type="Pfam" id="PF00682">
    <property type="entry name" value="HMGL-like"/>
    <property type="match status" value="1"/>
</dbReference>
<feature type="binding site" evidence="12">
    <location>
        <position position="735"/>
    </location>
    <ligand>
        <name>Mn(2+)</name>
        <dbReference type="ChEBI" id="CHEBI:29035"/>
    </ligand>
</feature>
<dbReference type="PROSITE" id="PS50991">
    <property type="entry name" value="PYR_CT"/>
    <property type="match status" value="1"/>
</dbReference>
<dbReference type="SMART" id="SM00878">
    <property type="entry name" value="Biotin_carb_C"/>
    <property type="match status" value="1"/>
</dbReference>
<protein>
    <recommendedName>
        <fullName evidence="2 9">Pyruvate carboxylase</fullName>
        <ecNumber evidence="2 9">6.4.1.1</ecNumber>
    </recommendedName>
</protein>
<evidence type="ECO:0000256" key="13">
    <source>
        <dbReference type="PIRSR" id="PIRSR001594-4"/>
    </source>
</evidence>
<evidence type="ECO:0000256" key="11">
    <source>
        <dbReference type="PIRSR" id="PIRSR001594-2"/>
    </source>
</evidence>
<accession>A0A2T5DE84</accession>
<comment type="function">
    <text evidence="9">Catalyzes a 2-step reaction, involving the ATP-dependent carboxylation of the covalently attached biotin in the first step and the transfer of the carboxyl group to pyruvate in the second.</text>
</comment>
<comment type="cofactor">
    <cofactor evidence="1 9">
        <name>biotin</name>
        <dbReference type="ChEBI" id="CHEBI:57586"/>
    </cofactor>
</comment>
<dbReference type="PROSITE" id="PS50975">
    <property type="entry name" value="ATP_GRASP"/>
    <property type="match status" value="1"/>
</dbReference>
<dbReference type="PROSITE" id="PS00866">
    <property type="entry name" value="CPSASE_1"/>
    <property type="match status" value="1"/>
</dbReference>
<evidence type="ECO:0000256" key="7">
    <source>
        <dbReference type="ARBA" id="ARBA00023211"/>
    </source>
</evidence>
<dbReference type="GO" id="GO:0005737">
    <property type="term" value="C:cytoplasm"/>
    <property type="evidence" value="ECO:0007669"/>
    <property type="project" value="TreeGrafter"/>
</dbReference>
<comment type="caution">
    <text evidence="18">The sequence shown here is derived from an EMBL/GenBank/DDBJ whole genome shotgun (WGS) entry which is preliminary data.</text>
</comment>
<name>A0A2T5DE84_ENTMU</name>
<keyword evidence="5 9" id="KW-0547">Nucleotide-binding</keyword>
<comment type="catalytic activity">
    <reaction evidence="9">
        <text>hydrogencarbonate + pyruvate + ATP = oxaloacetate + ADP + phosphate + H(+)</text>
        <dbReference type="Rhea" id="RHEA:20844"/>
        <dbReference type="ChEBI" id="CHEBI:15361"/>
        <dbReference type="ChEBI" id="CHEBI:15378"/>
        <dbReference type="ChEBI" id="CHEBI:16452"/>
        <dbReference type="ChEBI" id="CHEBI:17544"/>
        <dbReference type="ChEBI" id="CHEBI:30616"/>
        <dbReference type="ChEBI" id="CHEBI:43474"/>
        <dbReference type="ChEBI" id="CHEBI:456216"/>
        <dbReference type="EC" id="6.4.1.1"/>
    </reaction>
</comment>
<dbReference type="SUPFAM" id="SSF51246">
    <property type="entry name" value="Rudiment single hybrid motif"/>
    <property type="match status" value="1"/>
</dbReference>
<feature type="modified residue" description="N6-biotinyllysine" evidence="13">
    <location>
        <position position="1106"/>
    </location>
</feature>
<dbReference type="FunFam" id="3.30.1490.20:FF:000018">
    <property type="entry name" value="Biotin carboxylase"/>
    <property type="match status" value="1"/>
</dbReference>
<evidence type="ECO:0000256" key="10">
    <source>
        <dbReference type="PIRSR" id="PIRSR001594-1"/>
    </source>
</evidence>
<evidence type="ECO:0000256" key="3">
    <source>
        <dbReference type="ARBA" id="ARBA00022598"/>
    </source>
</evidence>
<evidence type="ECO:0000313" key="18">
    <source>
        <dbReference type="EMBL" id="PTO36083.1"/>
    </source>
</evidence>
<sequence>MRKVLVANRGEIAVRVFRACTELGIQTVGVYAEEDEYSVHRFKADEAYLVGKGKRPIDAYLDIEGILEIAKASGADAIHPGYGLLSENLHFATRCKEEGITFVGPELHHLDIFGDKIKAKTAAIEAGIASIPGTDGPVESIEEVLSFAERHGYPVMIKAALGGGGRGMRVAYDEKGAREGYERAKSEAKAAFGSDEVYVEKYIADPKHIEVQILGDTHGNIIHLFERDCSVQRRHQKVVEVAPCVSMNDQQRQRICDAAVQLMKHVGYVNAGTVEFLVENDEFYFIEVNPRVQVEHTITEMITDVDIVTTQLLIAQGKDLHKEIGLPQQSEIKIKGSAIQCRITTEDPLSNFLPDTGKIDTYRSPGGMGVRLDVGNAYAGYIVTPYFDSLLVKVCTHAADFATAIQKMERCLREFRIRGVKTNIPFMLNVILHPEFQSGQAKTTFIDSTNELFDFPRLRDRGNKTMKYIGEITVNGFPGIERGEKPYYDAPRMPKELITRPDYITAKNVLDKDGASALVDWVKQQENVLLTDTTFRDAHQSLLATRVRTKDFKEIARLTGEGLPELFSSEMWGGATFDVAYRFLNEDPWKRLRKIRSLMPNTLLQMLFRGSNAVGYSNYPDNVIAEFIKEAAAQGIDVFRIFDSLNWVPQMEKSIQAVRDTGKIAEATICYTGDINDPSRAKYNVQYYKDMAKELEQLGAHLIAIKDMAGLLKPQAAYRLISELKATTDLPIHLHTHDTSGNGIITYSAATKAGVDIVDVAMSAMSGNTSQPSMSSLYYALVNGPRVPEINIANAQQLNHYWEDVRMYYKPFENGLNAPETEVYMHEMPGGQYSNLQQQAKAVGLGHRWDDIKKMYHTVNLMFGDIVKVTPSSKVVGDMALFMVQNELSEEDIYEKGETLSFPESVVTFFQGELGQPVGGFPEKLQTIILKGRPAITERPGLFAETVDFEKVKAELAKKIGYEPKQEEVLSYLMYPQVFLDYQTAYNQFGDVTLLDTPTFFQGIRLGETVNVQIEKGKILIIRLDEIGEPDIEGNRVLFFNLNGQRREITVKDTSIVSAVKTRRKAEPTNREQIGATMSGSVLDVLVKKGDTVKRGDTLMVTEAMKMETAIEAPFDGEIAHLYVVAGDPIASGDLLIEVTEK</sequence>
<dbReference type="FunFam" id="3.20.20.70:FF:000033">
    <property type="entry name" value="Pyruvate carboxylase"/>
    <property type="match status" value="1"/>
</dbReference>
<keyword evidence="6 9" id="KW-0067">ATP-binding</keyword>